<protein>
    <recommendedName>
        <fullName evidence="11 12">3,4-dihydroxy-2-butanone 4-phosphate synthase</fullName>
        <shortName evidence="11 12">DHBP synthase</shortName>
        <ecNumber evidence="11 12">4.1.99.12</ecNumber>
    </recommendedName>
</protein>
<dbReference type="PANTHER" id="PTHR21327">
    <property type="entry name" value="GTP CYCLOHYDROLASE II-RELATED"/>
    <property type="match status" value="1"/>
</dbReference>
<dbReference type="NCBIfam" id="TIGR00506">
    <property type="entry name" value="ribB"/>
    <property type="match status" value="1"/>
</dbReference>
<evidence type="ECO:0000256" key="12">
    <source>
        <dbReference type="RuleBase" id="RU003843"/>
    </source>
</evidence>
<dbReference type="InterPro" id="IPR000422">
    <property type="entry name" value="DHBP_synthase_RibB"/>
</dbReference>
<evidence type="ECO:0000313" key="14">
    <source>
        <dbReference type="Proteomes" id="UP000286268"/>
    </source>
</evidence>
<keyword evidence="8 11" id="KW-0460">Magnesium</keyword>
<evidence type="ECO:0000256" key="4">
    <source>
        <dbReference type="ARBA" id="ARBA00004904"/>
    </source>
</evidence>
<dbReference type="HAMAP" id="MF_00180">
    <property type="entry name" value="RibB"/>
    <property type="match status" value="1"/>
</dbReference>
<feature type="binding site" evidence="11">
    <location>
        <position position="33"/>
    </location>
    <ligand>
        <name>D-ribulose 5-phosphate</name>
        <dbReference type="ChEBI" id="CHEBI:58121"/>
    </ligand>
</feature>
<dbReference type="GO" id="GO:0000287">
    <property type="term" value="F:magnesium ion binding"/>
    <property type="evidence" value="ECO:0007669"/>
    <property type="project" value="UniProtKB-UniRule"/>
</dbReference>
<dbReference type="AlphaFoldDB" id="A0A3R5QXS7"/>
<dbReference type="Pfam" id="PF00926">
    <property type="entry name" value="DHBP_synthase"/>
    <property type="match status" value="1"/>
</dbReference>
<comment type="pathway">
    <text evidence="4 11 12">Cofactor biosynthesis; riboflavin biosynthesis; 2-hydroxy-3-oxobutyl phosphate from D-ribulose 5-phosphate: step 1/1.</text>
</comment>
<dbReference type="Gene3D" id="3.90.870.10">
    <property type="entry name" value="DHBP synthase"/>
    <property type="match status" value="1"/>
</dbReference>
<comment type="function">
    <text evidence="3 11 12">Catalyzes the conversion of D-ribulose 5-phosphate to formate and 3,4-dihydroxy-2-butanone 4-phosphate.</text>
</comment>
<evidence type="ECO:0000256" key="2">
    <source>
        <dbReference type="ARBA" id="ARBA00001936"/>
    </source>
</evidence>
<feature type="binding site" evidence="11">
    <location>
        <position position="143"/>
    </location>
    <ligand>
        <name>Mg(2+)</name>
        <dbReference type="ChEBI" id="CHEBI:18420"/>
        <label>2</label>
    </ligand>
</feature>
<evidence type="ECO:0000313" key="13">
    <source>
        <dbReference type="EMBL" id="QAA34790.1"/>
    </source>
</evidence>
<dbReference type="EC" id="4.1.99.12" evidence="11 12"/>
<feature type="site" description="Essential for catalytic activity" evidence="11">
    <location>
        <position position="164"/>
    </location>
</feature>
<reference evidence="13 14" key="1">
    <citation type="submission" date="2018-01" db="EMBL/GenBank/DDBJ databases">
        <title>Genome Sequencing and Assembly of Anaerobacter polyendosporus strain CT4.</title>
        <authorList>
            <person name="Tachaapaikoon C."/>
            <person name="Sutheeworapong S."/>
            <person name="Jenjaroenpun P."/>
            <person name="Wongsurawat T."/>
            <person name="Nookeaw I."/>
            <person name="Cheawchanlertfa P."/>
            <person name="Kosugi A."/>
            <person name="Cheevadhanarak S."/>
            <person name="Ratanakhanokchai K."/>
        </authorList>
    </citation>
    <scope>NUCLEOTIDE SEQUENCE [LARGE SCALE GENOMIC DNA]</scope>
    <source>
        <strain evidence="13 14">CT4</strain>
    </source>
</reference>
<sequence>MSKFNTVLEAIEDIKLGKMIVVVDDEDRENEGDLLMAAEKVTPEAINFMTKYARGLICMPVNKERLMELEINQMVPQNTESHKTAFTVSIDAIETTTGISAYERAATVLKVLDPATKPSDLRRPGHIFPIEAKNGGVLERNGHTESAVDLARLAGLYPAGVICEIMNEDGTMARVPDLMDFVKVHDLKIITVADLIKYREAI</sequence>
<feature type="binding site" evidence="11">
    <location>
        <begin position="140"/>
        <end position="144"/>
    </location>
    <ligand>
        <name>D-ribulose 5-phosphate</name>
        <dbReference type="ChEBI" id="CHEBI:58121"/>
    </ligand>
</feature>
<feature type="binding site" evidence="11">
    <location>
        <begin position="28"/>
        <end position="29"/>
    </location>
    <ligand>
        <name>D-ribulose 5-phosphate</name>
        <dbReference type="ChEBI" id="CHEBI:58121"/>
    </ligand>
</feature>
<keyword evidence="9 11" id="KW-0464">Manganese</keyword>
<comment type="cofactor">
    <cofactor evidence="11 12">
        <name>Mg(2+)</name>
        <dbReference type="ChEBI" id="CHEBI:18420"/>
    </cofactor>
    <cofactor evidence="11 12">
        <name>Mn(2+)</name>
        <dbReference type="ChEBI" id="CHEBI:29035"/>
    </cofactor>
    <text evidence="11 12">Binds 2 divalent metal cations per subunit. Magnesium or manganese.</text>
</comment>
<organism evidence="13 14">
    <name type="scientific">Clostridium manihotivorum</name>
    <dbReference type="NCBI Taxonomy" id="2320868"/>
    <lineage>
        <taxon>Bacteria</taxon>
        <taxon>Bacillati</taxon>
        <taxon>Bacillota</taxon>
        <taxon>Clostridia</taxon>
        <taxon>Eubacteriales</taxon>
        <taxon>Clostridiaceae</taxon>
        <taxon>Clostridium</taxon>
    </lineage>
</organism>
<dbReference type="FunFam" id="3.90.870.10:FF:000001">
    <property type="entry name" value="Riboflavin biosynthesis protein RibBA"/>
    <property type="match status" value="1"/>
</dbReference>
<feature type="binding site" evidence="11">
    <location>
        <position position="29"/>
    </location>
    <ligand>
        <name>Mg(2+)</name>
        <dbReference type="ChEBI" id="CHEBI:18420"/>
        <label>1</label>
    </ligand>
</feature>
<dbReference type="OrthoDB" id="9793111at2"/>
<gene>
    <name evidence="11 13" type="primary">ribB</name>
    <name evidence="13" type="ORF">C1I91_25870</name>
</gene>
<accession>A0A3R5QXS7</accession>
<evidence type="ECO:0000256" key="5">
    <source>
        <dbReference type="ARBA" id="ARBA00005520"/>
    </source>
</evidence>
<evidence type="ECO:0000256" key="8">
    <source>
        <dbReference type="ARBA" id="ARBA00022842"/>
    </source>
</evidence>
<evidence type="ECO:0000256" key="10">
    <source>
        <dbReference type="ARBA" id="ARBA00023239"/>
    </source>
</evidence>
<evidence type="ECO:0000256" key="11">
    <source>
        <dbReference type="HAMAP-Rule" id="MF_00180"/>
    </source>
</evidence>
<comment type="subunit">
    <text evidence="11 12">Homodimer.</text>
</comment>
<comment type="similarity">
    <text evidence="5">In the N-terminal section; belongs to the DHBP synthase family.</text>
</comment>
<feature type="binding site" evidence="11">
    <location>
        <position position="29"/>
    </location>
    <ligand>
        <name>Mg(2+)</name>
        <dbReference type="ChEBI" id="CHEBI:18420"/>
        <label>2</label>
    </ligand>
</feature>
<comment type="similarity">
    <text evidence="11 12">Belongs to the DHBP synthase family.</text>
</comment>
<evidence type="ECO:0000256" key="1">
    <source>
        <dbReference type="ARBA" id="ARBA00000141"/>
    </source>
</evidence>
<dbReference type="UniPathway" id="UPA00275">
    <property type="reaction ID" value="UER00399"/>
</dbReference>
<dbReference type="GO" id="GO:0003935">
    <property type="term" value="F:GTP cyclohydrolase II activity"/>
    <property type="evidence" value="ECO:0007669"/>
    <property type="project" value="TreeGrafter"/>
</dbReference>
<dbReference type="GO" id="GO:0030145">
    <property type="term" value="F:manganese ion binding"/>
    <property type="evidence" value="ECO:0007669"/>
    <property type="project" value="UniProtKB-UniRule"/>
</dbReference>
<evidence type="ECO:0000256" key="3">
    <source>
        <dbReference type="ARBA" id="ARBA00002284"/>
    </source>
</evidence>
<comment type="catalytic activity">
    <reaction evidence="1 11 12">
        <text>D-ribulose 5-phosphate = (2S)-2-hydroxy-3-oxobutyl phosphate + formate + H(+)</text>
        <dbReference type="Rhea" id="RHEA:18457"/>
        <dbReference type="ChEBI" id="CHEBI:15378"/>
        <dbReference type="ChEBI" id="CHEBI:15740"/>
        <dbReference type="ChEBI" id="CHEBI:58121"/>
        <dbReference type="ChEBI" id="CHEBI:58830"/>
        <dbReference type="EC" id="4.1.99.12"/>
    </reaction>
</comment>
<name>A0A3R5QXS7_9CLOT</name>
<keyword evidence="6 11" id="KW-0686">Riboflavin biosynthesis</keyword>
<proteinExistence type="inferred from homology"/>
<dbReference type="KEGG" id="cmah:C1I91_25870"/>
<dbReference type="PANTHER" id="PTHR21327:SF18">
    <property type="entry name" value="3,4-DIHYDROXY-2-BUTANONE 4-PHOSPHATE SYNTHASE"/>
    <property type="match status" value="1"/>
</dbReference>
<dbReference type="Proteomes" id="UP000286268">
    <property type="component" value="Chromosome"/>
</dbReference>
<keyword evidence="14" id="KW-1185">Reference proteome</keyword>
<comment type="cofactor">
    <cofactor evidence="2">
        <name>Mn(2+)</name>
        <dbReference type="ChEBI" id="CHEBI:29035"/>
    </cofactor>
</comment>
<keyword evidence="10 11" id="KW-0456">Lyase</keyword>
<dbReference type="GO" id="GO:0009231">
    <property type="term" value="P:riboflavin biosynthetic process"/>
    <property type="evidence" value="ECO:0007669"/>
    <property type="project" value="UniProtKB-UniRule"/>
</dbReference>
<feature type="site" description="Essential for catalytic activity" evidence="11">
    <location>
        <position position="126"/>
    </location>
</feature>
<evidence type="ECO:0000256" key="9">
    <source>
        <dbReference type="ARBA" id="ARBA00023211"/>
    </source>
</evidence>
<dbReference type="GO" id="GO:0008686">
    <property type="term" value="F:3,4-dihydroxy-2-butanone-4-phosphate synthase activity"/>
    <property type="evidence" value="ECO:0007669"/>
    <property type="project" value="UniProtKB-UniRule"/>
</dbReference>
<keyword evidence="7 11" id="KW-0479">Metal-binding</keyword>
<dbReference type="InterPro" id="IPR017945">
    <property type="entry name" value="DHBP_synth_RibB-like_a/b_dom"/>
</dbReference>
<evidence type="ECO:0000256" key="7">
    <source>
        <dbReference type="ARBA" id="ARBA00022723"/>
    </source>
</evidence>
<dbReference type="GO" id="GO:0005829">
    <property type="term" value="C:cytosol"/>
    <property type="evidence" value="ECO:0007669"/>
    <property type="project" value="TreeGrafter"/>
</dbReference>
<dbReference type="SUPFAM" id="SSF55821">
    <property type="entry name" value="YrdC/RibB"/>
    <property type="match status" value="1"/>
</dbReference>
<evidence type="ECO:0000256" key="6">
    <source>
        <dbReference type="ARBA" id="ARBA00022619"/>
    </source>
</evidence>
<dbReference type="EMBL" id="CP025746">
    <property type="protein sequence ID" value="QAA34790.1"/>
    <property type="molecule type" value="Genomic_DNA"/>
</dbReference>